<dbReference type="PROSITE" id="PS00775">
    <property type="entry name" value="GLYCOSYL_HYDROL_F3"/>
    <property type="match status" value="1"/>
</dbReference>
<comment type="caution">
    <text evidence="7">The sequence shown here is derived from an EMBL/GenBank/DDBJ whole genome shotgun (WGS) entry which is preliminary data.</text>
</comment>
<evidence type="ECO:0000256" key="3">
    <source>
        <dbReference type="ARBA" id="ARBA00012663"/>
    </source>
</evidence>
<name>A0A0M9GNC1_9HYPH</name>
<dbReference type="GO" id="GO:0005975">
    <property type="term" value="P:carbohydrate metabolic process"/>
    <property type="evidence" value="ECO:0007669"/>
    <property type="project" value="InterPro"/>
</dbReference>
<dbReference type="PATRIC" id="fig|1514904.3.peg.410"/>
<keyword evidence="8" id="KW-1185">Reference proteome</keyword>
<evidence type="ECO:0000256" key="4">
    <source>
        <dbReference type="ARBA" id="ARBA00022801"/>
    </source>
</evidence>
<dbReference type="Pfam" id="PF00933">
    <property type="entry name" value="Glyco_hydro_3"/>
    <property type="match status" value="1"/>
</dbReference>
<dbReference type="STRING" id="1514904.SU32_07960"/>
<proteinExistence type="inferred from homology"/>
<keyword evidence="4" id="KW-0378">Hydrolase</keyword>
<dbReference type="InterPro" id="IPR050226">
    <property type="entry name" value="NagZ_Beta-hexosaminidase"/>
</dbReference>
<dbReference type="InterPro" id="IPR001764">
    <property type="entry name" value="Glyco_hydro_3_N"/>
</dbReference>
<keyword evidence="5" id="KW-0326">Glycosidase</keyword>
<dbReference type="GO" id="GO:0009254">
    <property type="term" value="P:peptidoglycan turnover"/>
    <property type="evidence" value="ECO:0007669"/>
    <property type="project" value="TreeGrafter"/>
</dbReference>
<evidence type="ECO:0000256" key="1">
    <source>
        <dbReference type="ARBA" id="ARBA00001231"/>
    </source>
</evidence>
<evidence type="ECO:0000259" key="6">
    <source>
        <dbReference type="Pfam" id="PF00933"/>
    </source>
</evidence>
<feature type="domain" description="Glycoside hydrolase family 3 N-terminal" evidence="6">
    <location>
        <begin position="14"/>
        <end position="296"/>
    </location>
</feature>
<dbReference type="EMBL" id="JXMU01000010">
    <property type="protein sequence ID" value="KPB01506.1"/>
    <property type="molecule type" value="Genomic_DNA"/>
</dbReference>
<protein>
    <recommendedName>
        <fullName evidence="3">beta-N-acetylhexosaminidase</fullName>
        <ecNumber evidence="3">3.2.1.52</ecNumber>
    </recommendedName>
</protein>
<reference evidence="7 8" key="1">
    <citation type="submission" date="2015-01" db="EMBL/GenBank/DDBJ databases">
        <title>Ahrensia donghaiensis sp. nov., a novel dimethylsulphoniopropionate-cleavage bacterium isolated from seawater and emended descriptions of the genus Ahrensia and Ahrensia kielensis.</title>
        <authorList>
            <person name="Liu J."/>
        </authorList>
    </citation>
    <scope>NUCLEOTIDE SEQUENCE [LARGE SCALE GENOMIC DNA]</scope>
    <source>
        <strain evidence="7 8">LZD062</strain>
    </source>
</reference>
<dbReference type="EC" id="3.2.1.52" evidence="3"/>
<dbReference type="InterPro" id="IPR036962">
    <property type="entry name" value="Glyco_hydro_3_N_sf"/>
</dbReference>
<evidence type="ECO:0000256" key="5">
    <source>
        <dbReference type="ARBA" id="ARBA00023295"/>
    </source>
</evidence>
<comment type="similarity">
    <text evidence="2">Belongs to the glycosyl hydrolase 3 family.</text>
</comment>
<gene>
    <name evidence="7" type="ORF">SU32_07960</name>
</gene>
<comment type="catalytic activity">
    <reaction evidence="1">
        <text>Hydrolysis of terminal non-reducing N-acetyl-D-hexosamine residues in N-acetyl-beta-D-hexosaminides.</text>
        <dbReference type="EC" id="3.2.1.52"/>
    </reaction>
</comment>
<dbReference type="OrthoDB" id="9786661at2"/>
<dbReference type="AlphaFoldDB" id="A0A0M9GNC1"/>
<accession>A0A0M9GNC1</accession>
<evidence type="ECO:0000256" key="2">
    <source>
        <dbReference type="ARBA" id="ARBA00005336"/>
    </source>
</evidence>
<dbReference type="Gene3D" id="3.20.20.300">
    <property type="entry name" value="Glycoside hydrolase, family 3, N-terminal domain"/>
    <property type="match status" value="1"/>
</dbReference>
<dbReference type="InterPro" id="IPR019800">
    <property type="entry name" value="Glyco_hydro_3_AS"/>
</dbReference>
<dbReference type="GO" id="GO:0004563">
    <property type="term" value="F:beta-N-acetylhexosaminidase activity"/>
    <property type="evidence" value="ECO:0007669"/>
    <property type="project" value="UniProtKB-EC"/>
</dbReference>
<dbReference type="RefSeq" id="WP_053998814.1">
    <property type="nucleotide sequence ID" value="NZ_JXMU01000010.1"/>
</dbReference>
<evidence type="ECO:0000313" key="8">
    <source>
        <dbReference type="Proteomes" id="UP000038011"/>
    </source>
</evidence>
<organism evidence="7 8">
    <name type="scientific">Ahrensia marina</name>
    <dbReference type="NCBI Taxonomy" id="1514904"/>
    <lineage>
        <taxon>Bacteria</taxon>
        <taxon>Pseudomonadati</taxon>
        <taxon>Pseudomonadota</taxon>
        <taxon>Alphaproteobacteria</taxon>
        <taxon>Hyphomicrobiales</taxon>
        <taxon>Ahrensiaceae</taxon>
        <taxon>Ahrensia</taxon>
    </lineage>
</organism>
<sequence length="341" mass="36581">MTDAKAMIVGCATTAFTDEEIAMMKEHKPWGLILFARNIGTADEIRAITAHFRQIVGRDNAPVFIDQEGGRVQRIKAPITQNYPSGAVLGEIYKKDKDEGMRVAHMMSKLHAADLLPLGINADCLPVLDVPIEGAHDVIGNRAYGHTPQAVADMGLAAAKGLLGGGVLPVIKHIPGHGRALVDSHKDLPVVDTSLEDLSAHDFEPFKQLKDMPMAMTAHVIYTALDAKAPATTSKHVIDTIIRGEIGFDGLLMTDDLSMHALSGDFCDRAQASFAAGCDVVLHCNGAMHEMLPVYEVAPTLSGRSLERANAATDLLKASQKAAEETVVLREEFNALVSAYA</sequence>
<dbReference type="PANTHER" id="PTHR30480:SF13">
    <property type="entry name" value="BETA-HEXOSAMINIDASE"/>
    <property type="match status" value="1"/>
</dbReference>
<dbReference type="SUPFAM" id="SSF51445">
    <property type="entry name" value="(Trans)glycosidases"/>
    <property type="match status" value="1"/>
</dbReference>
<dbReference type="InterPro" id="IPR017853">
    <property type="entry name" value="GH"/>
</dbReference>
<dbReference type="PANTHER" id="PTHR30480">
    <property type="entry name" value="BETA-HEXOSAMINIDASE-RELATED"/>
    <property type="match status" value="1"/>
</dbReference>
<dbReference type="NCBIfam" id="NF003740">
    <property type="entry name" value="PRK05337.1"/>
    <property type="match status" value="1"/>
</dbReference>
<dbReference type="Proteomes" id="UP000038011">
    <property type="component" value="Unassembled WGS sequence"/>
</dbReference>
<evidence type="ECO:0000313" key="7">
    <source>
        <dbReference type="EMBL" id="KPB01506.1"/>
    </source>
</evidence>